<proteinExistence type="inferred from homology"/>
<dbReference type="InterPro" id="IPR036085">
    <property type="entry name" value="PAZ_dom_sf"/>
</dbReference>
<evidence type="ECO:0000256" key="1">
    <source>
        <dbReference type="RuleBase" id="RU361178"/>
    </source>
</evidence>
<dbReference type="Pfam" id="PF16488">
    <property type="entry name" value="ArgoL2"/>
    <property type="match status" value="1"/>
</dbReference>
<dbReference type="InterPro" id="IPR003165">
    <property type="entry name" value="Piwi"/>
</dbReference>
<gene>
    <name evidence="5" type="ORF">RDB_LOCUS88347</name>
</gene>
<dbReference type="Gene3D" id="3.40.50.2300">
    <property type="match status" value="1"/>
</dbReference>
<dbReference type="Proteomes" id="UP000663826">
    <property type="component" value="Unassembled WGS sequence"/>
</dbReference>
<evidence type="ECO:0000313" key="6">
    <source>
        <dbReference type="Proteomes" id="UP000663826"/>
    </source>
</evidence>
<dbReference type="Pfam" id="PF08699">
    <property type="entry name" value="ArgoL1"/>
    <property type="match status" value="1"/>
</dbReference>
<dbReference type="EMBL" id="CAJMWQ010001751">
    <property type="protein sequence ID" value="CAE6461121.1"/>
    <property type="molecule type" value="Genomic_DNA"/>
</dbReference>
<evidence type="ECO:0000256" key="2">
    <source>
        <dbReference type="SAM" id="MobiDB-lite"/>
    </source>
</evidence>
<comment type="caution">
    <text evidence="5">The sequence shown here is derived from an EMBL/GenBank/DDBJ whole genome shotgun (WGS) entry which is preliminary data.</text>
</comment>
<dbReference type="CDD" id="cd02846">
    <property type="entry name" value="PAZ_argonaute_like"/>
    <property type="match status" value="1"/>
</dbReference>
<reference evidence="5" key="1">
    <citation type="submission" date="2021-01" db="EMBL/GenBank/DDBJ databases">
        <authorList>
            <person name="Kaushik A."/>
        </authorList>
    </citation>
    <scope>NUCLEOTIDE SEQUENCE</scope>
    <source>
        <strain evidence="5">AG1-1B</strain>
    </source>
</reference>
<feature type="region of interest" description="Disordered" evidence="2">
    <location>
        <begin position="1"/>
        <end position="70"/>
    </location>
</feature>
<dbReference type="PROSITE" id="PS50822">
    <property type="entry name" value="PIWI"/>
    <property type="match status" value="1"/>
</dbReference>
<dbReference type="AlphaFoldDB" id="A0A8H3BQD9"/>
<feature type="compositionally biased region" description="Gly residues" evidence="2">
    <location>
        <begin position="55"/>
        <end position="69"/>
    </location>
</feature>
<evidence type="ECO:0000313" key="5">
    <source>
        <dbReference type="EMBL" id="CAE6461121.1"/>
    </source>
</evidence>
<feature type="compositionally biased region" description="Basic and acidic residues" evidence="2">
    <location>
        <begin position="1"/>
        <end position="10"/>
    </location>
</feature>
<sequence>MSGRGSERGRGRGAPGGGPGGYGRGGGQGGRGGGRGGSAFRGDGGRGRGFDRGGPSRGGGAGRGRGGIFESGPAVIDSRLKSHADDALIESFKKLTVAEDQLPRRPNFGNAGQEVVLRTNYFPVEYKKAKIFDYDISVEPETGIKRIMKRLLTLMMTSSDFAPYAAFASHDNMKRLVSMKEIPVTGVAQVFSLAVAYFEEGEDGPDDKSKTYRISLKPTTVHNTDDMTKYVAGADESFDPQPMLSAFNILLAKYPSQHGIMVGRNKWFFPSLHQASDLGRGLEAFRGYYSSVRPSFQQLMVNVNVATTAFFKPGPLVSLFLDFGATGKHQLKAFIYNLRIEMKHTGRIMRKTIKGIKLDTSARAYTFKCDEFPGPEITVEFYYKKKYNMTLKYPLLPLVDIGGTKDRPILVPPEVCTILPGQAFRGKLNDEQTANMILVACQPPNVNATSITGDGLNSLGLVGNNSPLGNMGLRVGEQMATVPGRVLPAPKVHYNNRMPAQISNGSWNLRDVRFAVGAKLDNWAALFLQDGGKFDMSAATGGSVVMSFAGMCARSGMTANTRQAPAMRDVPLPSRKEDASPLTRPRAIEAIKNALMSIKPKPRIVLIVLSDMDKAIYNGIKHLCDVQLDVLTVCVQASKFGENKPQYNANVALKFNAKLGGVNHVVDPQDKVMAWIRAQPTMMVGSDVTHPSPGSARGTPSIAAVVGSVDSNFGQFPASLRLQQSKKEVRNMFHLDSRSTLIQKTQMITDLTEMMIERINAFKLKNNALPQRILFFRDGVSEGQFLTVRDDELPKVNAAFAKFKERDGRPYKPKLTILIAGKRHHTRFFPTKTEDADKGNCKPGTVVDRGGKQYACSSQEMLPTNPFALVSAVYEFDFYLQSHAGLQGTTRPTHYTVVHDENGFKADELQGLTYGMAYLFARATKAVSLVPPAYYADLACERGRCYLNQLLNAFDGATSIKSGSSSDEEVVRQAHALWGRGPTGPTIKDTMFYI</sequence>
<dbReference type="Gene3D" id="3.30.420.10">
    <property type="entry name" value="Ribonuclease H-like superfamily/Ribonuclease H"/>
    <property type="match status" value="1"/>
</dbReference>
<protein>
    <submittedName>
        <fullName evidence="5">Uncharacterized protein</fullName>
    </submittedName>
</protein>
<dbReference type="SUPFAM" id="SSF53098">
    <property type="entry name" value="Ribonuclease H-like"/>
    <property type="match status" value="1"/>
</dbReference>
<dbReference type="CDD" id="cd04657">
    <property type="entry name" value="Piwi_ago-like"/>
    <property type="match status" value="1"/>
</dbReference>
<dbReference type="InterPro" id="IPR014811">
    <property type="entry name" value="ArgoL1"/>
</dbReference>
<dbReference type="Gene3D" id="2.170.260.10">
    <property type="entry name" value="paz domain"/>
    <property type="match status" value="1"/>
</dbReference>
<dbReference type="SUPFAM" id="SSF101690">
    <property type="entry name" value="PAZ domain"/>
    <property type="match status" value="1"/>
</dbReference>
<dbReference type="InterPro" id="IPR003100">
    <property type="entry name" value="PAZ_dom"/>
</dbReference>
<accession>A0A8H3BQD9</accession>
<evidence type="ECO:0000259" key="3">
    <source>
        <dbReference type="PROSITE" id="PS50821"/>
    </source>
</evidence>
<comment type="similarity">
    <text evidence="1">Belongs to the argonaute family.</text>
</comment>
<dbReference type="InterPro" id="IPR045246">
    <property type="entry name" value="Piwi_ago-like"/>
</dbReference>
<dbReference type="PROSITE" id="PS50821">
    <property type="entry name" value="PAZ"/>
    <property type="match status" value="1"/>
</dbReference>
<feature type="domain" description="PAZ" evidence="3">
    <location>
        <begin position="319"/>
        <end position="420"/>
    </location>
</feature>
<dbReference type="SMART" id="SM00950">
    <property type="entry name" value="Piwi"/>
    <property type="match status" value="1"/>
</dbReference>
<dbReference type="Pfam" id="PF02170">
    <property type="entry name" value="PAZ"/>
    <property type="match status" value="1"/>
</dbReference>
<feature type="compositionally biased region" description="Gly residues" evidence="2">
    <location>
        <begin position="12"/>
        <end position="39"/>
    </location>
</feature>
<dbReference type="Pfam" id="PF16486">
    <property type="entry name" value="ArgoN"/>
    <property type="match status" value="1"/>
</dbReference>
<dbReference type="InterPro" id="IPR032474">
    <property type="entry name" value="Argonaute_N"/>
</dbReference>
<dbReference type="SMART" id="SM00949">
    <property type="entry name" value="PAZ"/>
    <property type="match status" value="1"/>
</dbReference>
<dbReference type="InterPro" id="IPR036397">
    <property type="entry name" value="RNaseH_sf"/>
</dbReference>
<dbReference type="GO" id="GO:0003723">
    <property type="term" value="F:RNA binding"/>
    <property type="evidence" value="ECO:0007669"/>
    <property type="project" value="InterPro"/>
</dbReference>
<dbReference type="InterPro" id="IPR012337">
    <property type="entry name" value="RNaseH-like_sf"/>
</dbReference>
<feature type="domain" description="Piwi" evidence="4">
    <location>
        <begin position="604"/>
        <end position="948"/>
    </location>
</feature>
<evidence type="ECO:0000259" key="4">
    <source>
        <dbReference type="PROSITE" id="PS50822"/>
    </source>
</evidence>
<dbReference type="PANTHER" id="PTHR22891">
    <property type="entry name" value="EUKARYOTIC TRANSLATION INITIATION FACTOR 2C"/>
    <property type="match status" value="1"/>
</dbReference>
<name>A0A8H3BQD9_9AGAM</name>
<dbReference type="Pfam" id="PF02171">
    <property type="entry name" value="Piwi"/>
    <property type="match status" value="1"/>
</dbReference>
<organism evidence="5 6">
    <name type="scientific">Rhizoctonia solani</name>
    <dbReference type="NCBI Taxonomy" id="456999"/>
    <lineage>
        <taxon>Eukaryota</taxon>
        <taxon>Fungi</taxon>
        <taxon>Dikarya</taxon>
        <taxon>Basidiomycota</taxon>
        <taxon>Agaricomycotina</taxon>
        <taxon>Agaricomycetes</taxon>
        <taxon>Cantharellales</taxon>
        <taxon>Ceratobasidiaceae</taxon>
        <taxon>Rhizoctonia</taxon>
    </lineage>
</organism>
<dbReference type="InterPro" id="IPR032472">
    <property type="entry name" value="ArgoL2"/>
</dbReference>
<dbReference type="SMART" id="SM01163">
    <property type="entry name" value="DUF1785"/>
    <property type="match status" value="1"/>
</dbReference>